<dbReference type="Gene3D" id="3.40.850.10">
    <property type="entry name" value="Kinesin motor domain"/>
    <property type="match status" value="1"/>
</dbReference>
<evidence type="ECO:0000256" key="1">
    <source>
        <dbReference type="ARBA" id="ARBA00022679"/>
    </source>
</evidence>
<feature type="active site" description="Glycyl thioester intermediate" evidence="9">
    <location>
        <position position="473"/>
    </location>
</feature>
<dbReference type="InterPro" id="IPR027417">
    <property type="entry name" value="P-loop_NTPase"/>
</dbReference>
<evidence type="ECO:0000256" key="8">
    <source>
        <dbReference type="PROSITE-ProRule" id="PRU00782"/>
    </source>
</evidence>
<dbReference type="AlphaFoldDB" id="C5LGP9"/>
<evidence type="ECO:0000256" key="2">
    <source>
        <dbReference type="ARBA" id="ARBA00022741"/>
    </source>
</evidence>
<gene>
    <name evidence="13" type="ORF">Pmar_PMAR023081</name>
</gene>
<dbReference type="RefSeq" id="XP_002772278.1">
    <property type="nucleotide sequence ID" value="XM_002772232.1"/>
</dbReference>
<feature type="region of interest" description="Disordered" evidence="10">
    <location>
        <begin position="384"/>
        <end position="424"/>
    </location>
</feature>
<dbReference type="PROSITE" id="PS51456">
    <property type="entry name" value="MYOSIN_MOTOR"/>
    <property type="match status" value="1"/>
</dbReference>
<reference evidence="13 14" key="1">
    <citation type="submission" date="2008-07" db="EMBL/GenBank/DDBJ databases">
        <authorList>
            <person name="El-Sayed N."/>
            <person name="Caler E."/>
            <person name="Inman J."/>
            <person name="Amedeo P."/>
            <person name="Hass B."/>
            <person name="Wortman J."/>
        </authorList>
    </citation>
    <scope>NUCLEOTIDE SEQUENCE [LARGE SCALE GENOMIC DNA]</scope>
    <source>
        <strain evidence="14">ATCC 50983 / TXsc</strain>
    </source>
</reference>
<feature type="compositionally biased region" description="Polar residues" evidence="10">
    <location>
        <begin position="391"/>
        <end position="400"/>
    </location>
</feature>
<dbReference type="InterPro" id="IPR001609">
    <property type="entry name" value="Myosin_head_motor_dom-like"/>
</dbReference>
<dbReference type="PROSITE" id="PS50127">
    <property type="entry name" value="UBC_2"/>
    <property type="match status" value="1"/>
</dbReference>
<keyword evidence="5 8" id="KW-0518">Myosin</keyword>
<dbReference type="GeneID" id="9045180"/>
<comment type="similarity">
    <text evidence="8">Belongs to the TRAFAC class myosin-kinesin ATPase superfamily. Myosin family.</text>
</comment>
<evidence type="ECO:0000256" key="4">
    <source>
        <dbReference type="ARBA" id="ARBA00022840"/>
    </source>
</evidence>
<evidence type="ECO:0000259" key="12">
    <source>
        <dbReference type="PROSITE" id="PS51456"/>
    </source>
</evidence>
<keyword evidence="7 8" id="KW-0009">Actin-binding</keyword>
<keyword evidence="6 8" id="KW-0505">Motor protein</keyword>
<sequence>MCGESSVRQGVSQSILISGESGAGKTETTKLVMQFLSACGRASKSDINRQVLESNPLLEAFGNACTLRNDNSSRFGKFIQLQFDGEKDHLRLKGARIETYLLEKIRVTNQIQGERNFHIFYQICAAAAVAIHKYWMEKACRVCRSNSEGCQITHGLGRAQMVEATILSFTYLTRDTAVHKLSHGLDLEGFERTVHAMTVIGYGKEGIEHIFSLAAAILREGGYACLGFKDHRDRVHRSVAVIETYRLGVLERRRALAVEEEEEEDQLETLSAVNSPSMERTMILDENSPLNSNDVTRLGGANEDVGGPYRISTGSLNSHHSVTRYGSMCIDSSGKCRPVGGSRWISGSSSSQDSDEEAWHPTTTMGRDGGVHLDKLALEGSRKACPPMRTPSLSARSMSASPPLAHTPTRGFEGASPPRVGAAPPKRFRQSAANFAELGRFLNSYRILEALTGQVQFLTRIFHCNINANGVLCLDILDKQWSPSLTMQTVLLSISSLLNDCNADDPLEPDAAWLFKTDRALHDQRAREWTKLYCRNLASPQSAPGCTPSSAEDGYCGCQLDLIVSRLSKVSLEFHEL</sequence>
<feature type="domain" description="UBC core" evidence="11">
    <location>
        <begin position="372"/>
        <end position="535"/>
    </location>
</feature>
<evidence type="ECO:0000313" key="13">
    <source>
        <dbReference type="EMBL" id="EER04094.1"/>
    </source>
</evidence>
<evidence type="ECO:0000256" key="6">
    <source>
        <dbReference type="ARBA" id="ARBA00023175"/>
    </source>
</evidence>
<dbReference type="PANTHER" id="PTHR13140:SF706">
    <property type="entry name" value="DILUTE CLASS UNCONVENTIONAL MYOSIN, ISOFORM C"/>
    <property type="match status" value="1"/>
</dbReference>
<evidence type="ECO:0000313" key="14">
    <source>
        <dbReference type="Proteomes" id="UP000007800"/>
    </source>
</evidence>
<dbReference type="InterPro" id="IPR036961">
    <property type="entry name" value="Kinesin_motor_dom_sf"/>
</dbReference>
<dbReference type="SUPFAM" id="SSF52540">
    <property type="entry name" value="P-loop containing nucleoside triphosphate hydrolases"/>
    <property type="match status" value="1"/>
</dbReference>
<dbReference type="Pfam" id="PF00179">
    <property type="entry name" value="UQ_con"/>
    <property type="match status" value="1"/>
</dbReference>
<evidence type="ECO:0000256" key="10">
    <source>
        <dbReference type="SAM" id="MobiDB-lite"/>
    </source>
</evidence>
<dbReference type="GO" id="GO:0000146">
    <property type="term" value="F:microfilament motor activity"/>
    <property type="evidence" value="ECO:0007669"/>
    <property type="project" value="TreeGrafter"/>
</dbReference>
<evidence type="ECO:0000256" key="3">
    <source>
        <dbReference type="ARBA" id="ARBA00022786"/>
    </source>
</evidence>
<dbReference type="GO" id="GO:0016740">
    <property type="term" value="F:transferase activity"/>
    <property type="evidence" value="ECO:0007669"/>
    <property type="project" value="UniProtKB-KW"/>
</dbReference>
<dbReference type="PRINTS" id="PR00193">
    <property type="entry name" value="MYOSINHEAVY"/>
</dbReference>
<dbReference type="SMART" id="SM00242">
    <property type="entry name" value="MYSc"/>
    <property type="match status" value="1"/>
</dbReference>
<evidence type="ECO:0000256" key="5">
    <source>
        <dbReference type="ARBA" id="ARBA00023123"/>
    </source>
</evidence>
<dbReference type="Proteomes" id="UP000007800">
    <property type="component" value="Unassembled WGS sequence"/>
</dbReference>
<evidence type="ECO:0000256" key="7">
    <source>
        <dbReference type="ARBA" id="ARBA00023203"/>
    </source>
</evidence>
<evidence type="ECO:0000259" key="11">
    <source>
        <dbReference type="PROSITE" id="PS50127"/>
    </source>
</evidence>
<feature type="region of interest" description="Disordered" evidence="10">
    <location>
        <begin position="343"/>
        <end position="370"/>
    </location>
</feature>
<dbReference type="SMART" id="SM00212">
    <property type="entry name" value="UBCc"/>
    <property type="match status" value="1"/>
</dbReference>
<dbReference type="SUPFAM" id="SSF54495">
    <property type="entry name" value="UBC-like"/>
    <property type="match status" value="1"/>
</dbReference>
<dbReference type="GO" id="GO:0016020">
    <property type="term" value="C:membrane"/>
    <property type="evidence" value="ECO:0007669"/>
    <property type="project" value="TreeGrafter"/>
</dbReference>
<dbReference type="GO" id="GO:0005524">
    <property type="term" value="F:ATP binding"/>
    <property type="evidence" value="ECO:0007669"/>
    <property type="project" value="UniProtKB-UniRule"/>
</dbReference>
<dbReference type="GO" id="GO:0051015">
    <property type="term" value="F:actin filament binding"/>
    <property type="evidence" value="ECO:0007669"/>
    <property type="project" value="TreeGrafter"/>
</dbReference>
<dbReference type="Pfam" id="PF00063">
    <property type="entry name" value="Myosin_head"/>
    <property type="match status" value="1"/>
</dbReference>
<keyword evidence="2 8" id="KW-0547">Nucleotide-binding</keyword>
<feature type="binding site" evidence="8">
    <location>
        <begin position="19"/>
        <end position="26"/>
    </location>
    <ligand>
        <name>ATP</name>
        <dbReference type="ChEBI" id="CHEBI:30616"/>
    </ligand>
</feature>
<protein>
    <submittedName>
        <fullName evidence="13">Myosin xi, putative</fullName>
    </submittedName>
</protein>
<name>C5LGP9_PERM5</name>
<dbReference type="OrthoDB" id="6108017at2759"/>
<accession>C5LGP9</accession>
<dbReference type="InterPro" id="IPR000608">
    <property type="entry name" value="UBC"/>
</dbReference>
<keyword evidence="14" id="KW-1185">Reference proteome</keyword>
<dbReference type="PROSITE" id="PS00183">
    <property type="entry name" value="UBC_1"/>
    <property type="match status" value="1"/>
</dbReference>
<evidence type="ECO:0000256" key="9">
    <source>
        <dbReference type="PROSITE-ProRule" id="PRU10133"/>
    </source>
</evidence>
<dbReference type="GO" id="GO:0007015">
    <property type="term" value="P:actin filament organization"/>
    <property type="evidence" value="ECO:0007669"/>
    <property type="project" value="TreeGrafter"/>
</dbReference>
<dbReference type="InterPro" id="IPR023313">
    <property type="entry name" value="UBQ-conjugating_AS"/>
</dbReference>
<dbReference type="InterPro" id="IPR016135">
    <property type="entry name" value="UBQ-conjugating_enzyme/RWD"/>
</dbReference>
<keyword evidence="1" id="KW-0808">Transferase</keyword>
<organism evidence="14">
    <name type="scientific">Perkinsus marinus (strain ATCC 50983 / TXsc)</name>
    <dbReference type="NCBI Taxonomy" id="423536"/>
    <lineage>
        <taxon>Eukaryota</taxon>
        <taxon>Sar</taxon>
        <taxon>Alveolata</taxon>
        <taxon>Perkinsozoa</taxon>
        <taxon>Perkinsea</taxon>
        <taxon>Perkinsida</taxon>
        <taxon>Perkinsidae</taxon>
        <taxon>Perkinsus</taxon>
    </lineage>
</organism>
<dbReference type="GO" id="GO:0005737">
    <property type="term" value="C:cytoplasm"/>
    <property type="evidence" value="ECO:0007669"/>
    <property type="project" value="TreeGrafter"/>
</dbReference>
<dbReference type="Gene3D" id="3.10.110.10">
    <property type="entry name" value="Ubiquitin Conjugating Enzyme"/>
    <property type="match status" value="1"/>
</dbReference>
<dbReference type="PANTHER" id="PTHR13140">
    <property type="entry name" value="MYOSIN"/>
    <property type="match status" value="1"/>
</dbReference>
<dbReference type="EMBL" id="GG681874">
    <property type="protein sequence ID" value="EER04094.1"/>
    <property type="molecule type" value="Genomic_DNA"/>
</dbReference>
<keyword evidence="3" id="KW-0833">Ubl conjugation pathway</keyword>
<proteinExistence type="inferred from homology"/>
<feature type="compositionally biased region" description="Low complexity" evidence="10">
    <location>
        <begin position="343"/>
        <end position="352"/>
    </location>
</feature>
<feature type="domain" description="Myosin motor" evidence="12">
    <location>
        <begin position="1"/>
        <end position="218"/>
    </location>
</feature>
<dbReference type="InParanoid" id="C5LGP9"/>
<comment type="caution">
    <text evidence="8">Lacks conserved residue(s) required for the propagation of feature annotation.</text>
</comment>
<keyword evidence="4 8" id="KW-0067">ATP-binding</keyword>
<dbReference type="GO" id="GO:0016459">
    <property type="term" value="C:myosin complex"/>
    <property type="evidence" value="ECO:0007669"/>
    <property type="project" value="UniProtKB-KW"/>
</dbReference>